<keyword evidence="2" id="KW-1185">Reference proteome</keyword>
<sequence length="94" mass="10243">MFSVLQYAVFPAEGSQRDTPDRTPGVSASLCKTVVEFLPGNSSSTHRSKVTSKLRCRCTPLSPCIQFLSSNLLQISMLCGDLPDDNSTCLEFIP</sequence>
<accession>A0A8X6VE75</accession>
<protein>
    <submittedName>
        <fullName evidence="1">Uncharacterized protein</fullName>
    </submittedName>
</protein>
<evidence type="ECO:0000313" key="1">
    <source>
        <dbReference type="EMBL" id="GFY04179.1"/>
    </source>
</evidence>
<gene>
    <name evidence="1" type="ORF">TNCV_1199571</name>
</gene>
<organism evidence="1 2">
    <name type="scientific">Trichonephila clavipes</name>
    <name type="common">Golden silk orbweaver</name>
    <name type="synonym">Nephila clavipes</name>
    <dbReference type="NCBI Taxonomy" id="2585209"/>
    <lineage>
        <taxon>Eukaryota</taxon>
        <taxon>Metazoa</taxon>
        <taxon>Ecdysozoa</taxon>
        <taxon>Arthropoda</taxon>
        <taxon>Chelicerata</taxon>
        <taxon>Arachnida</taxon>
        <taxon>Araneae</taxon>
        <taxon>Araneomorphae</taxon>
        <taxon>Entelegynae</taxon>
        <taxon>Araneoidea</taxon>
        <taxon>Nephilidae</taxon>
        <taxon>Trichonephila</taxon>
    </lineage>
</organism>
<dbReference type="AlphaFoldDB" id="A0A8X6VE75"/>
<proteinExistence type="predicted"/>
<comment type="caution">
    <text evidence="1">The sequence shown here is derived from an EMBL/GenBank/DDBJ whole genome shotgun (WGS) entry which is preliminary data.</text>
</comment>
<reference evidence="1" key="1">
    <citation type="submission" date="2020-08" db="EMBL/GenBank/DDBJ databases">
        <title>Multicomponent nature underlies the extraordinary mechanical properties of spider dragline silk.</title>
        <authorList>
            <person name="Kono N."/>
            <person name="Nakamura H."/>
            <person name="Mori M."/>
            <person name="Yoshida Y."/>
            <person name="Ohtoshi R."/>
            <person name="Malay A.D."/>
            <person name="Moran D.A.P."/>
            <person name="Tomita M."/>
            <person name="Numata K."/>
            <person name="Arakawa K."/>
        </authorList>
    </citation>
    <scope>NUCLEOTIDE SEQUENCE</scope>
</reference>
<name>A0A8X6VE75_TRICX</name>
<dbReference type="EMBL" id="BMAU01021243">
    <property type="protein sequence ID" value="GFY04179.1"/>
    <property type="molecule type" value="Genomic_DNA"/>
</dbReference>
<evidence type="ECO:0000313" key="2">
    <source>
        <dbReference type="Proteomes" id="UP000887159"/>
    </source>
</evidence>
<dbReference type="Proteomes" id="UP000887159">
    <property type="component" value="Unassembled WGS sequence"/>
</dbReference>